<keyword evidence="3 10" id="KW-0547">Nucleotide-binding</keyword>
<feature type="coiled-coil region" evidence="11">
    <location>
        <begin position="2180"/>
        <end position="2207"/>
    </location>
</feature>
<keyword evidence="2" id="KW-0963">Cytoplasm</keyword>
<comment type="subcellular location">
    <subcellularLocation>
        <location evidence="1">Cytoplasm</location>
        <location evidence="1">Cytoskeleton</location>
    </subcellularLocation>
</comment>
<feature type="region of interest" description="Disordered" evidence="12">
    <location>
        <begin position="2362"/>
        <end position="2383"/>
    </location>
</feature>
<evidence type="ECO:0000256" key="5">
    <source>
        <dbReference type="ARBA" id="ARBA00023054"/>
    </source>
</evidence>
<feature type="coiled-coil region" evidence="11">
    <location>
        <begin position="634"/>
        <end position="776"/>
    </location>
</feature>
<keyword evidence="7" id="KW-0206">Cytoskeleton</keyword>
<reference evidence="14" key="2">
    <citation type="submission" date="2025-08" db="UniProtKB">
        <authorList>
            <consortium name="Ensembl"/>
        </authorList>
    </citation>
    <scope>IDENTIFICATION</scope>
</reference>
<feature type="coiled-coil region" evidence="11">
    <location>
        <begin position="2231"/>
        <end position="2279"/>
    </location>
</feature>
<feature type="binding site" evidence="10">
    <location>
        <begin position="86"/>
        <end position="93"/>
    </location>
    <ligand>
        <name>ATP</name>
        <dbReference type="ChEBI" id="CHEBI:30616"/>
    </ligand>
</feature>
<sequence>MAEEGAVAVCVRVRPLNSREESLGETAQVYWKTDNNAIYQVDGSKSFNFDRVFHGNETTKNVYEEIAAPIIDSAIQGYNGTIFAYGQTASGKTYTMMGSEDHLGVTPRAIHDIFQKIKKFPDREFLLRVSYMEIYNETITDLLCGTQKMKPLIIREDVNRNVYVADLTEEVVYTSEMALKWITKGEKNRHYGETKMNQRSSRSHTIFRMILESREKGEPSNCEGSVKVSHLNLVDLAGSERAAQTGAEGVRLKEGCNINRSLFILGQVIKKLSDGQVGGFINYRDSKLTRILQNSLGGNAKTRIICTITPVSFDETLTTLQFASTAKYMKNTPYVNEVSTDEALLKRYRKEIMDLKKQLEEVSLETRAQAMEKDQLAQLLEEKDLLQKVQNEKIENLTRMLVTSSSLTSQQELKAKRKRRVTWCLGKINKMKNSNYVDQFNMPTNITTKTHKLSINVLGEIDESVCSESDVFSNTLDTLNEIEWNPATKLLNQENIESELNSLRADYDNLVLDYEQLRTEKEEMELKLKEKNDLDEFEALERKTKKDQEMQLIHEISNLKNLVKHAEVYNQDLENELSSKVELLREKEDQIKKLQEYIDSQKLENIKMDLSYSLESIEDQKQMKQTLFDAETVALDAKRESAFLRSENLELKEKMQELASTYKQMENDIQLYQSQLEAKKKMQVDLEKELQSAFNEITKLTSLIDGKVPKDLLYNLELEGKITDLQKELNKEVEENEALRKEVNLLSELKSLPSEVERLRKEIHDKSEELHIITSEKHKLFSEVVHKESRVQGLLEEIGKTKDDLATTQSNYKSTDQEFQNFKSLHIDFEQKYKMVLEENARMNQEIVNLSKEAQKFDSSLDALKTELSYKTQELQKKTCEVQERLNEMEELKEQLENRDSTLQTVEREKTLITEKLQQTLEEVKTLTQEKDDLKQLQKSLQIERDQLKSDIHDTVNMNIDTQEQLRNALESLKQHQETINTLKLKISEEVSRNLHMEENTGETKDEFQQKMVDIDKKQDLEAKNTQTLTADVKDDEIIEQQRKIFSLIQEKNELQQVLESVIAEKEQLKTDLKENIEMTIENQEELRILGDELKKQQEIVAQEKNHTIKKEEELSRTCDRLAEVEEKLKEKSQQLQEKQQQLLNVQEEMSEMQKKINEMENLKNELKNKELTLEHRETERLGLAQKLNENYEEMKSITKERKVLKELQESFETERDQLRGYIREIEATGLQTKEELKIAHIHLKEHQETIDELRRSVSEKTAQIINIQDLEKSYTKLQEEIPVLNEERELLPNVKEVSETQETVNELELLKEQSTIKDSTTLASIEMERLKLNEKFQESQEEIKSLTKERDNLKMIKEALEVKHDQLKEHIRETLAKHLETEEELKVVHCCLKEQKETIDELRVNISEKETEISTIQKELEAINDKLQNKIQEIYKKEEQLNIKRISETQEKVNELKQFKEYLKAKDSTLQSIESKMLELTSRLQESQEEIQIMIKEKEEMKRVQEALQIERDQLQENTKEIIAKMQESQEKEYQFLKMTAVNETQEKMCEIEHLKEQFETQKLNLENTETENIRLTQILHENLEEMRSVTKERDDLRNVEETLKVERDQLKENLRETITRDLEKQEELKIVHMYLKEHQETIDELRGIVSEKTNEISNMQKDLENSNAALKAQDLKKQEELRIAHMHLKEHQETIDKLRGIVSEKTDKISNMQKDLENSNAKLQEKIQELKANEHQLFKLKKDVNETQKKVSEMEQLKKQIKDQSLTLSKIETENLNLAQKLHENLEEMKSVMKERDNLRRVEETLKLERDQLMESLQETKARDLEIQQELKTAHMLSKEHKETIDKLREKILEKTTQISNIQKDLDKSKDELQKKIQELRKKELHLLRMKEDVNMSHKKINEMEQLKKQFEAQNLSVQNQDQQNHQVKPEKRLLSDGQQHLTESLREKCSRIKELLKRYSEMDDHYECLNRLSLDLEKEIEIQKELSMRVKANLSLPYLQTKQIEKLFTANQRCSMEFHRIMKKLKYVLSYVTKIKEEQHESINKFEMDFIDEVEKQKELLIKIQHLQQDCDVPSRELRDLKLNQNMDLHIEEILKDFSESEFPTIKTEFQQILSNRKEMTQFLEEWLNTRFDIEKLKNGIQKENDRICQMNNFFNNRIIAIMNESTEFEERSATISKEWEQDLKSLKEKNEKLFKNYQTLKTSLASGAQVNPTTQDNKNPHVTSRATQLTTEKIRELENSLHEAKESAMHKESEIIKMQKELEVTNDMIAKLQAKVNESNKCLETTKETIQVLQDKVALGAKPYKEEIEDLKTKLVKIDLEKMKNAKEFEKEISATKATVEYQKEVIRLLRENLRRSQQAQDTSMISEHTDSQPSNKPLTCGGGSGIVQNTKALILKSEHIRLEKEISKLKQQNEQLIKQKNDLLSNNQHLSNEVKTWKERTLKREAYKQVTCENSPKSPKVTGTASKKKQITPSQCKERNLHDPTPKESPKSWFFDSRSKSLPSPHPVRYFDNSNLGLCPEVQNAGAESVDSQPGPWHASSGKDVPECKTQ</sequence>
<organism evidence="14 15">
    <name type="scientific">Macaca fascicularis</name>
    <name type="common">Crab-eating macaque</name>
    <name type="synonym">Cynomolgus monkey</name>
    <dbReference type="NCBI Taxonomy" id="9541"/>
    <lineage>
        <taxon>Eukaryota</taxon>
        <taxon>Metazoa</taxon>
        <taxon>Chordata</taxon>
        <taxon>Craniata</taxon>
        <taxon>Vertebrata</taxon>
        <taxon>Euteleostomi</taxon>
        <taxon>Mammalia</taxon>
        <taxon>Eutheria</taxon>
        <taxon>Euarchontoglires</taxon>
        <taxon>Primates</taxon>
        <taxon>Haplorrhini</taxon>
        <taxon>Catarrhini</taxon>
        <taxon>Cercopithecidae</taxon>
        <taxon>Cercopithecinae</taxon>
        <taxon>Macaca</taxon>
    </lineage>
</organism>
<evidence type="ECO:0000313" key="14">
    <source>
        <dbReference type="Ensembl" id="ENSMFAP00000058329.1"/>
    </source>
</evidence>
<name>A0A7N9IF42_MACFA</name>
<feature type="coiled-coil region" evidence="11">
    <location>
        <begin position="1052"/>
        <end position="1083"/>
    </location>
</feature>
<dbReference type="GO" id="GO:0140694">
    <property type="term" value="P:membraneless organelle assembly"/>
    <property type="evidence" value="ECO:0007669"/>
    <property type="project" value="UniProtKB-ARBA"/>
</dbReference>
<proteinExistence type="inferred from homology"/>
<dbReference type="Gene3D" id="1.10.287.1490">
    <property type="match status" value="1"/>
</dbReference>
<dbReference type="CDD" id="cd01374">
    <property type="entry name" value="KISc_CENP_E"/>
    <property type="match status" value="1"/>
</dbReference>
<dbReference type="PROSITE" id="PS00411">
    <property type="entry name" value="KINESIN_MOTOR_1"/>
    <property type="match status" value="1"/>
</dbReference>
<dbReference type="Bgee" id="ENSMFAG00000039560">
    <property type="expression patterns" value="Expressed in bone marrow and 7 other cell types or tissues"/>
</dbReference>
<dbReference type="GO" id="GO:0005874">
    <property type="term" value="C:microtubule"/>
    <property type="evidence" value="ECO:0007669"/>
    <property type="project" value="TreeGrafter"/>
</dbReference>
<dbReference type="InterPro" id="IPR027417">
    <property type="entry name" value="P-loop_NTPase"/>
</dbReference>
<evidence type="ECO:0000256" key="6">
    <source>
        <dbReference type="ARBA" id="ARBA00023175"/>
    </source>
</evidence>
<dbReference type="GO" id="GO:0043515">
    <property type="term" value="F:kinetochore binding"/>
    <property type="evidence" value="ECO:0007669"/>
    <property type="project" value="UniProtKB-ARBA"/>
</dbReference>
<dbReference type="GO" id="GO:0008608">
    <property type="term" value="P:attachment of spindle microtubules to kinetochore"/>
    <property type="evidence" value="ECO:0007669"/>
    <property type="project" value="UniProtKB-ARBA"/>
</dbReference>
<dbReference type="InterPro" id="IPR019821">
    <property type="entry name" value="Kinesin_motor_CS"/>
</dbReference>
<evidence type="ECO:0000256" key="9">
    <source>
        <dbReference type="ARBA" id="ARBA00081766"/>
    </source>
</evidence>
<dbReference type="GO" id="GO:0005524">
    <property type="term" value="F:ATP binding"/>
    <property type="evidence" value="ECO:0007669"/>
    <property type="project" value="UniProtKB-UniRule"/>
</dbReference>
<evidence type="ECO:0000256" key="1">
    <source>
        <dbReference type="ARBA" id="ARBA00004245"/>
    </source>
</evidence>
<feature type="domain" description="Kinesin motor" evidence="13">
    <location>
        <begin position="6"/>
        <end position="329"/>
    </location>
</feature>
<dbReference type="PANTHER" id="PTHR47968">
    <property type="entry name" value="CENTROMERE PROTEIN E"/>
    <property type="match status" value="1"/>
</dbReference>
<reference evidence="14 15" key="1">
    <citation type="submission" date="2013-03" db="EMBL/GenBank/DDBJ databases">
        <authorList>
            <person name="Warren W."/>
            <person name="Wilson R.K."/>
        </authorList>
    </citation>
    <scope>NUCLEOTIDE SEQUENCE</scope>
</reference>
<dbReference type="GO" id="GO:0003777">
    <property type="term" value="F:microtubule motor activity"/>
    <property type="evidence" value="ECO:0007669"/>
    <property type="project" value="InterPro"/>
</dbReference>
<dbReference type="PROSITE" id="PS50067">
    <property type="entry name" value="KINESIN_MOTOR_2"/>
    <property type="match status" value="1"/>
</dbReference>
<evidence type="ECO:0000313" key="15">
    <source>
        <dbReference type="Proteomes" id="UP000233100"/>
    </source>
</evidence>
<dbReference type="GO" id="GO:0007051">
    <property type="term" value="P:spindle organization"/>
    <property type="evidence" value="ECO:0007669"/>
    <property type="project" value="UniProtKB-ARBA"/>
</dbReference>
<accession>A0A7N9IF42</accession>
<dbReference type="InterPro" id="IPR036961">
    <property type="entry name" value="Kinesin_motor_dom_sf"/>
</dbReference>
<feature type="coiled-coil region" evidence="11">
    <location>
        <begin position="2397"/>
        <end position="2445"/>
    </location>
</feature>
<dbReference type="GeneTree" id="ENSGT00940000160597"/>
<evidence type="ECO:0000256" key="3">
    <source>
        <dbReference type="ARBA" id="ARBA00022741"/>
    </source>
</evidence>
<dbReference type="FunFam" id="3.40.850.10:FF:000026">
    <property type="entry name" value="Centromere-associated protein E"/>
    <property type="match status" value="1"/>
</dbReference>
<dbReference type="GO" id="GO:0000278">
    <property type="term" value="P:mitotic cell cycle"/>
    <property type="evidence" value="ECO:0007669"/>
    <property type="project" value="TreeGrafter"/>
</dbReference>
<keyword evidence="4 10" id="KW-0067">ATP-binding</keyword>
<evidence type="ECO:0000259" key="13">
    <source>
        <dbReference type="PROSITE" id="PS50067"/>
    </source>
</evidence>
<feature type="region of interest" description="Disordered" evidence="12">
    <location>
        <begin position="2455"/>
        <end position="2556"/>
    </location>
</feature>
<dbReference type="GO" id="GO:0008017">
    <property type="term" value="F:microtubule binding"/>
    <property type="evidence" value="ECO:0007669"/>
    <property type="project" value="InterPro"/>
</dbReference>
<feature type="compositionally biased region" description="Polar residues" evidence="12">
    <location>
        <begin position="2456"/>
        <end position="2480"/>
    </location>
</feature>
<dbReference type="InterPro" id="IPR027640">
    <property type="entry name" value="Kinesin-like_fam"/>
</dbReference>
<dbReference type="GO" id="GO:0030071">
    <property type="term" value="P:regulation of mitotic metaphase/anaphase transition"/>
    <property type="evidence" value="ECO:0007669"/>
    <property type="project" value="UniProtKB-ARBA"/>
</dbReference>
<protein>
    <recommendedName>
        <fullName evidence="8">Centromere-associated protein E</fullName>
    </recommendedName>
    <alternativeName>
        <fullName evidence="9">Centromere protein E</fullName>
    </alternativeName>
</protein>
<evidence type="ECO:0000256" key="8">
    <source>
        <dbReference type="ARBA" id="ARBA00070169"/>
    </source>
</evidence>
<feature type="coiled-coil region" evidence="11">
    <location>
        <begin position="833"/>
        <end position="993"/>
    </location>
</feature>
<dbReference type="PANTHER" id="PTHR47968:SF75">
    <property type="entry name" value="CENTROMERE-ASSOCIATED PROTEIN E"/>
    <property type="match status" value="1"/>
</dbReference>
<dbReference type="GO" id="GO:0007018">
    <property type="term" value="P:microtubule-based movement"/>
    <property type="evidence" value="ECO:0007669"/>
    <property type="project" value="InterPro"/>
</dbReference>
<dbReference type="InterPro" id="IPR001752">
    <property type="entry name" value="Kinesin_motor_dom"/>
</dbReference>
<dbReference type="Gene3D" id="3.40.850.10">
    <property type="entry name" value="Kinesin motor domain"/>
    <property type="match status" value="1"/>
</dbReference>
<reference evidence="14" key="3">
    <citation type="submission" date="2025-09" db="UniProtKB">
        <authorList>
            <consortium name="Ensembl"/>
        </authorList>
    </citation>
    <scope>IDENTIFICATION</scope>
</reference>
<gene>
    <name evidence="14" type="primary">CENPE</name>
</gene>
<evidence type="ECO:0000256" key="12">
    <source>
        <dbReference type="SAM" id="MobiDB-lite"/>
    </source>
</evidence>
<feature type="compositionally biased region" description="Polar residues" evidence="12">
    <location>
        <begin position="2362"/>
        <end position="2382"/>
    </location>
</feature>
<evidence type="ECO:0000256" key="7">
    <source>
        <dbReference type="ARBA" id="ARBA00023212"/>
    </source>
</evidence>
<keyword evidence="15" id="KW-1185">Reference proteome</keyword>
<dbReference type="Pfam" id="PF00225">
    <property type="entry name" value="Kinesin"/>
    <property type="match status" value="1"/>
</dbReference>
<dbReference type="SMART" id="SM00129">
    <property type="entry name" value="KISc"/>
    <property type="match status" value="1"/>
</dbReference>
<feature type="coiled-coil region" evidence="11">
    <location>
        <begin position="1112"/>
        <end position="1288"/>
    </location>
</feature>
<feature type="region of interest" description="Disordered" evidence="12">
    <location>
        <begin position="2209"/>
        <end position="2229"/>
    </location>
</feature>
<dbReference type="SUPFAM" id="SSF52540">
    <property type="entry name" value="P-loop containing nucleoside triphosphate hydrolases"/>
    <property type="match status" value="1"/>
</dbReference>
<feature type="coiled-coil region" evidence="11">
    <location>
        <begin position="1323"/>
        <end position="1445"/>
    </location>
</feature>
<dbReference type="Proteomes" id="UP000233100">
    <property type="component" value="Chromosome 5"/>
</dbReference>
<evidence type="ECO:0000256" key="4">
    <source>
        <dbReference type="ARBA" id="ARBA00022840"/>
    </source>
</evidence>
<comment type="similarity">
    <text evidence="10">Belongs to the TRAFAC class myosin-kinesin ATPase superfamily. Kinesin family.</text>
</comment>
<feature type="coiled-coil region" evidence="11">
    <location>
        <begin position="1471"/>
        <end position="1926"/>
    </location>
</feature>
<evidence type="ECO:0000256" key="11">
    <source>
        <dbReference type="SAM" id="Coils"/>
    </source>
</evidence>
<dbReference type="PRINTS" id="PR00380">
    <property type="entry name" value="KINESINHEAVY"/>
</dbReference>
<keyword evidence="6 10" id="KW-0505">Motor protein</keyword>
<evidence type="ECO:0000256" key="10">
    <source>
        <dbReference type="PROSITE-ProRule" id="PRU00283"/>
    </source>
</evidence>
<dbReference type="GO" id="GO:0000776">
    <property type="term" value="C:kinetochore"/>
    <property type="evidence" value="ECO:0007669"/>
    <property type="project" value="UniProtKB-ARBA"/>
</dbReference>
<keyword evidence="5 11" id="KW-0175">Coiled coil</keyword>
<feature type="compositionally biased region" description="Basic and acidic residues" evidence="12">
    <location>
        <begin position="2481"/>
        <end position="2495"/>
    </location>
</feature>
<evidence type="ECO:0000256" key="2">
    <source>
        <dbReference type="ARBA" id="ARBA00022490"/>
    </source>
</evidence>
<dbReference type="Ensembl" id="ENSMFAT00000088801.1">
    <property type="protein sequence ID" value="ENSMFAP00000058329.1"/>
    <property type="gene ID" value="ENSMFAG00000039560.2"/>
</dbReference>
<feature type="coiled-coil region" evidence="11">
    <location>
        <begin position="338"/>
        <end position="365"/>
    </location>
</feature>
<dbReference type="FunFam" id="1.10.287.1490:FF:000006">
    <property type="entry name" value="Centromere protein E"/>
    <property type="match status" value="1"/>
</dbReference>
<feature type="coiled-coil region" evidence="11">
    <location>
        <begin position="493"/>
        <end position="604"/>
    </location>
</feature>
<dbReference type="GO" id="GO:0000280">
    <property type="term" value="P:nuclear division"/>
    <property type="evidence" value="ECO:0007669"/>
    <property type="project" value="UniProtKB-ARBA"/>
</dbReference>